<dbReference type="AlphaFoldDB" id="A0A4Q2REL3"/>
<evidence type="ECO:0000259" key="7">
    <source>
        <dbReference type="Pfam" id="PF00590"/>
    </source>
</evidence>
<dbReference type="OrthoDB" id="9815856at2"/>
<gene>
    <name evidence="8" type="ORF">D3272_07390</name>
</gene>
<dbReference type="InterPro" id="IPR014777">
    <property type="entry name" value="4pyrrole_Mease_sub1"/>
</dbReference>
<dbReference type="UniPathway" id="UPA00262">
    <property type="reaction ID" value="UER00222"/>
</dbReference>
<dbReference type="InterPro" id="IPR000878">
    <property type="entry name" value="4pyrrol_Mease"/>
</dbReference>
<dbReference type="Pfam" id="PF00590">
    <property type="entry name" value="TP_methylase"/>
    <property type="match status" value="1"/>
</dbReference>
<dbReference type="SUPFAM" id="SSF75615">
    <property type="entry name" value="Siroheme synthase middle domains-like"/>
    <property type="match status" value="1"/>
</dbReference>
<keyword evidence="4" id="KW-0520">NAD</keyword>
<evidence type="ECO:0000256" key="6">
    <source>
        <dbReference type="ARBA" id="ARBA00047561"/>
    </source>
</evidence>
<proteinExistence type="predicted"/>
<reference evidence="8 9" key="1">
    <citation type="submission" date="2018-09" db="EMBL/GenBank/DDBJ databases">
        <authorList>
            <person name="Grouzdev D.S."/>
            <person name="Krutkina M.S."/>
        </authorList>
    </citation>
    <scope>NUCLEOTIDE SEQUENCE [LARGE SCALE GENOMIC DNA]</scope>
    <source>
        <strain evidence="8 9">RmlP001</strain>
    </source>
</reference>
<dbReference type="NCBIfam" id="TIGR01470">
    <property type="entry name" value="cysG_Nterm"/>
    <property type="match status" value="1"/>
</dbReference>
<dbReference type="GO" id="GO:0043115">
    <property type="term" value="F:precorrin-2 dehydrogenase activity"/>
    <property type="evidence" value="ECO:0007669"/>
    <property type="project" value="UniProtKB-EC"/>
</dbReference>
<organism evidence="8 9">
    <name type="scientific">Lichenibacterium ramalinae</name>
    <dbReference type="NCBI Taxonomy" id="2316527"/>
    <lineage>
        <taxon>Bacteria</taxon>
        <taxon>Pseudomonadati</taxon>
        <taxon>Pseudomonadota</taxon>
        <taxon>Alphaproteobacteria</taxon>
        <taxon>Hyphomicrobiales</taxon>
        <taxon>Lichenihabitantaceae</taxon>
        <taxon>Lichenibacterium</taxon>
    </lineage>
</organism>
<name>A0A4Q2REL3_9HYPH</name>
<dbReference type="Gene3D" id="3.40.50.720">
    <property type="entry name" value="NAD(P)-binding Rossmann-like Domain"/>
    <property type="match status" value="1"/>
</dbReference>
<dbReference type="InterPro" id="IPR006367">
    <property type="entry name" value="Sirohaem_synthase_N"/>
</dbReference>
<dbReference type="SUPFAM" id="SSF51735">
    <property type="entry name" value="NAD(P)-binding Rossmann-fold domains"/>
    <property type="match status" value="1"/>
</dbReference>
<dbReference type="EMBL" id="QYBC01000005">
    <property type="protein sequence ID" value="RYB06010.1"/>
    <property type="molecule type" value="Genomic_DNA"/>
</dbReference>
<comment type="catalytic activity">
    <reaction evidence="6">
        <text>precorrin-2 + NAD(+) = sirohydrochlorin + NADH + 2 H(+)</text>
        <dbReference type="Rhea" id="RHEA:15613"/>
        <dbReference type="ChEBI" id="CHEBI:15378"/>
        <dbReference type="ChEBI" id="CHEBI:57540"/>
        <dbReference type="ChEBI" id="CHEBI:57945"/>
        <dbReference type="ChEBI" id="CHEBI:58351"/>
        <dbReference type="ChEBI" id="CHEBI:58827"/>
        <dbReference type="EC" id="1.3.1.76"/>
    </reaction>
</comment>
<evidence type="ECO:0000313" key="8">
    <source>
        <dbReference type="EMBL" id="RYB06010.1"/>
    </source>
</evidence>
<reference evidence="8 9" key="2">
    <citation type="submission" date="2019-02" db="EMBL/GenBank/DDBJ databases">
        <title>'Lichenibacterium ramalinii' gen. nov. sp. nov., 'Lichenibacterium minor' gen. nov. sp. nov.</title>
        <authorList>
            <person name="Pankratov T."/>
        </authorList>
    </citation>
    <scope>NUCLEOTIDE SEQUENCE [LARGE SCALE GENOMIC DNA]</scope>
    <source>
        <strain evidence="8 9">RmlP001</strain>
    </source>
</reference>
<dbReference type="Gene3D" id="3.30.160.110">
    <property type="entry name" value="Siroheme synthase, domain 2"/>
    <property type="match status" value="1"/>
</dbReference>
<dbReference type="GO" id="GO:0019354">
    <property type="term" value="P:siroheme biosynthetic process"/>
    <property type="evidence" value="ECO:0007669"/>
    <property type="project" value="UniProtKB-UniPathway"/>
</dbReference>
<keyword evidence="9" id="KW-1185">Reference proteome</keyword>
<evidence type="ECO:0000256" key="5">
    <source>
        <dbReference type="ARBA" id="ARBA00023244"/>
    </source>
</evidence>
<sequence length="358" mass="36300">MTDGRRPPKPPGAIAPLATLPIFFKLAGRRVLVAGGTAPAVWKAELLAAAGAAVDVVAAEPCAEMEALCDALPARLTLHRRAFAPADLAGAALAIGAFEGDEGEAFRAAAQAAGVPVNVIDVPPLCDFQFGTIVARSPLVIGISTDGAAPVFGQALRARIEALLPAETGAWAVAAKAWREPLQALKLGFAARRRFWELFADMALEGGDRAPREADRLRCMAAAEATEAAGAGRILLVGAGPGPTEEVTLGAVRALQSADVVLHEAGVAPAVLGLGRREARRIPAPAEPDATLDAVLALAAEGRTVAWVGPGDPETCGAWAGRAAGLARRGTAPETVRGLRCAACPAGCAALPAGCAAL</sequence>
<dbReference type="PANTHER" id="PTHR35330:SF1">
    <property type="entry name" value="SIROHEME BIOSYNTHESIS PROTEIN MET8"/>
    <property type="match status" value="1"/>
</dbReference>
<dbReference type="Pfam" id="PF13241">
    <property type="entry name" value="NAD_binding_7"/>
    <property type="match status" value="1"/>
</dbReference>
<dbReference type="GO" id="GO:0004325">
    <property type="term" value="F:ferrochelatase activity"/>
    <property type="evidence" value="ECO:0007669"/>
    <property type="project" value="InterPro"/>
</dbReference>
<dbReference type="Proteomes" id="UP000289411">
    <property type="component" value="Unassembled WGS sequence"/>
</dbReference>
<dbReference type="SUPFAM" id="SSF53790">
    <property type="entry name" value="Tetrapyrrole methylase"/>
    <property type="match status" value="1"/>
</dbReference>
<evidence type="ECO:0000313" key="9">
    <source>
        <dbReference type="Proteomes" id="UP000289411"/>
    </source>
</evidence>
<dbReference type="RefSeq" id="WP_129218519.1">
    <property type="nucleotide sequence ID" value="NZ_QYBC01000005.1"/>
</dbReference>
<comment type="pathway">
    <text evidence="1">Porphyrin-containing compound metabolism; siroheme biosynthesis; sirohydrochlorin from precorrin-2: step 1/1.</text>
</comment>
<dbReference type="Gene3D" id="3.40.1010.10">
    <property type="entry name" value="Cobalt-precorrin-4 Transmethylase, Domain 1"/>
    <property type="match status" value="1"/>
</dbReference>
<evidence type="ECO:0000256" key="3">
    <source>
        <dbReference type="ARBA" id="ARBA00023002"/>
    </source>
</evidence>
<dbReference type="PANTHER" id="PTHR35330">
    <property type="entry name" value="SIROHEME BIOSYNTHESIS PROTEIN MET8"/>
    <property type="match status" value="1"/>
</dbReference>
<protein>
    <recommendedName>
        <fullName evidence="2">precorrin-2 dehydrogenase</fullName>
        <ecNumber evidence="2">1.3.1.76</ecNumber>
    </recommendedName>
</protein>
<keyword evidence="3" id="KW-0560">Oxidoreductase</keyword>
<dbReference type="EC" id="1.3.1.76" evidence="2"/>
<comment type="caution">
    <text evidence="8">The sequence shown here is derived from an EMBL/GenBank/DDBJ whole genome shotgun (WGS) entry which is preliminary data.</text>
</comment>
<keyword evidence="5" id="KW-0627">Porphyrin biosynthesis</keyword>
<accession>A0A4Q2REL3</accession>
<dbReference type="GO" id="GO:0008168">
    <property type="term" value="F:methyltransferase activity"/>
    <property type="evidence" value="ECO:0007669"/>
    <property type="project" value="InterPro"/>
</dbReference>
<dbReference type="InterPro" id="IPR035996">
    <property type="entry name" value="4pyrrol_Methylase_sf"/>
</dbReference>
<dbReference type="InterPro" id="IPR028161">
    <property type="entry name" value="Met8-like"/>
</dbReference>
<evidence type="ECO:0000256" key="1">
    <source>
        <dbReference type="ARBA" id="ARBA00005010"/>
    </source>
</evidence>
<evidence type="ECO:0000256" key="4">
    <source>
        <dbReference type="ARBA" id="ARBA00023027"/>
    </source>
</evidence>
<evidence type="ECO:0000256" key="2">
    <source>
        <dbReference type="ARBA" id="ARBA00012400"/>
    </source>
</evidence>
<feature type="domain" description="Tetrapyrrole methylase" evidence="7">
    <location>
        <begin position="234"/>
        <end position="349"/>
    </location>
</feature>
<dbReference type="InterPro" id="IPR036291">
    <property type="entry name" value="NAD(P)-bd_dom_sf"/>
</dbReference>